<feature type="transmembrane region" description="Helical" evidence="8">
    <location>
        <begin position="284"/>
        <end position="306"/>
    </location>
</feature>
<dbReference type="InterPro" id="IPR004268">
    <property type="entry name" value="MurJ"/>
</dbReference>
<dbReference type="InterPro" id="IPR051050">
    <property type="entry name" value="Lipid_II_flippase_MurJ/MviN"/>
</dbReference>
<reference evidence="9 10" key="1">
    <citation type="submission" date="2020-08" db="EMBL/GenBank/DDBJ databases">
        <title>Bridging the membrane lipid divide: bacteria of the FCB group superphylum have the potential to synthesize archaeal ether lipids.</title>
        <authorList>
            <person name="Villanueva L."/>
            <person name="Von Meijenfeldt F.A.B."/>
            <person name="Westbye A.B."/>
            <person name="Yadav S."/>
            <person name="Hopmans E.C."/>
            <person name="Dutilh B.E."/>
            <person name="Sinninghe Damste J.S."/>
        </authorList>
    </citation>
    <scope>NUCLEOTIDE SEQUENCE [LARGE SCALE GENOMIC DNA]</scope>
    <source>
        <strain evidence="9">NIOZ-UU36</strain>
    </source>
</reference>
<keyword evidence="3 8" id="KW-0812">Transmembrane</keyword>
<evidence type="ECO:0000256" key="1">
    <source>
        <dbReference type="ARBA" id="ARBA00004651"/>
    </source>
</evidence>
<feature type="transmembrane region" description="Helical" evidence="8">
    <location>
        <begin position="401"/>
        <end position="419"/>
    </location>
</feature>
<feature type="transmembrane region" description="Helical" evidence="8">
    <location>
        <begin position="243"/>
        <end position="264"/>
    </location>
</feature>
<keyword evidence="4" id="KW-0133">Cell shape</keyword>
<feature type="transmembrane region" description="Helical" evidence="8">
    <location>
        <begin position="485"/>
        <end position="504"/>
    </location>
</feature>
<feature type="transmembrane region" description="Helical" evidence="8">
    <location>
        <begin position="12"/>
        <end position="34"/>
    </location>
</feature>
<comment type="subcellular location">
    <subcellularLocation>
        <location evidence="1">Cell membrane</location>
        <topology evidence="1">Multi-pass membrane protein</topology>
    </subcellularLocation>
</comment>
<dbReference type="GO" id="GO:0034204">
    <property type="term" value="P:lipid translocation"/>
    <property type="evidence" value="ECO:0007669"/>
    <property type="project" value="TreeGrafter"/>
</dbReference>
<evidence type="ECO:0000313" key="10">
    <source>
        <dbReference type="Proteomes" id="UP000614469"/>
    </source>
</evidence>
<dbReference type="GO" id="GO:0015648">
    <property type="term" value="F:lipid-linked peptidoglycan transporter activity"/>
    <property type="evidence" value="ECO:0007669"/>
    <property type="project" value="TreeGrafter"/>
</dbReference>
<comment type="caution">
    <text evidence="9">The sequence shown here is derived from an EMBL/GenBank/DDBJ whole genome shotgun (WGS) entry which is preliminary data.</text>
</comment>
<dbReference type="Proteomes" id="UP000614469">
    <property type="component" value="Unassembled WGS sequence"/>
</dbReference>
<evidence type="ECO:0000256" key="4">
    <source>
        <dbReference type="ARBA" id="ARBA00022960"/>
    </source>
</evidence>
<keyword evidence="2" id="KW-1003">Cell membrane</keyword>
<dbReference type="CDD" id="cd13123">
    <property type="entry name" value="MATE_MurJ_like"/>
    <property type="match status" value="1"/>
</dbReference>
<feature type="transmembrane region" description="Helical" evidence="8">
    <location>
        <begin position="94"/>
        <end position="115"/>
    </location>
</feature>
<evidence type="ECO:0000256" key="3">
    <source>
        <dbReference type="ARBA" id="ARBA00022692"/>
    </source>
</evidence>
<evidence type="ECO:0000313" key="9">
    <source>
        <dbReference type="EMBL" id="MBC8334954.1"/>
    </source>
</evidence>
<sequence length="513" mass="55084">MRKLSFLTRTSFLIGGFFALDKGLAFLRSIIIARQFSLSFELDAFNVANNLPDMLFALISGGAMSMALIPILSEYLTTRGRPEAWKLFSRIANLAFVVTAIVGIFIAIFAEQIVRSEIGIAPGFGPEEQDVIIKLMRLNLIATTIFSVSGLVMGGLQANQHFFLPAMAPALYNIGQIFGALVFSPTEPYTIGPVTFPALGLGIPGLVYGVILGATLHLGIQIPGLIKYKFRWTPSLTLKDEGVLMALKIMGPRLVTMIGIQLIFIARDNFASRLGVGAITSLTYGWMIMQVPETLLGTAIATAILPTISEYAATENWGKFRETIENAIRVLIALTLPFAAILAAGLLPLVRLVFGFDVDGTSLLTWTARAYLLTLAGYALQEVLSRAFYARKEALIPLATIFVRFGLYILGGVIVLKYYPHLSAIGIALAELAVAIEAALMLAIMNARLPEGVSAFPSLGRGLLAALLGGVSAYAVALYLPGGAVLTAIIGMLVGAGIALPIVWKEIRLLFNL</sequence>
<gene>
    <name evidence="9" type="ORF">H8E29_06805</name>
</gene>
<feature type="transmembrane region" description="Helical" evidence="8">
    <location>
        <begin position="203"/>
        <end position="222"/>
    </location>
</feature>
<evidence type="ECO:0000256" key="2">
    <source>
        <dbReference type="ARBA" id="ARBA00022475"/>
    </source>
</evidence>
<dbReference type="GO" id="GO:0008360">
    <property type="term" value="P:regulation of cell shape"/>
    <property type="evidence" value="ECO:0007669"/>
    <property type="project" value="UniProtKB-KW"/>
</dbReference>
<dbReference type="EMBL" id="JACNJN010000085">
    <property type="protein sequence ID" value="MBC8334954.1"/>
    <property type="molecule type" value="Genomic_DNA"/>
</dbReference>
<accession>A0A8J6NJS6</accession>
<keyword evidence="7 8" id="KW-0472">Membrane</keyword>
<evidence type="ECO:0000256" key="6">
    <source>
        <dbReference type="ARBA" id="ARBA00022989"/>
    </source>
</evidence>
<feature type="transmembrane region" description="Helical" evidence="8">
    <location>
        <begin position="425"/>
        <end position="447"/>
    </location>
</feature>
<feature type="transmembrane region" description="Helical" evidence="8">
    <location>
        <begin position="459"/>
        <end position="479"/>
    </location>
</feature>
<feature type="transmembrane region" description="Helical" evidence="8">
    <location>
        <begin position="135"/>
        <end position="156"/>
    </location>
</feature>
<organism evidence="9 10">
    <name type="scientific">Candidatus Desulfolinea nitratireducens</name>
    <dbReference type="NCBI Taxonomy" id="2841698"/>
    <lineage>
        <taxon>Bacteria</taxon>
        <taxon>Bacillati</taxon>
        <taxon>Chloroflexota</taxon>
        <taxon>Anaerolineae</taxon>
        <taxon>Anaerolineales</taxon>
        <taxon>Anaerolineales incertae sedis</taxon>
        <taxon>Candidatus Desulfolinea</taxon>
    </lineage>
</organism>
<evidence type="ECO:0000256" key="5">
    <source>
        <dbReference type="ARBA" id="ARBA00022984"/>
    </source>
</evidence>
<keyword evidence="6 8" id="KW-1133">Transmembrane helix</keyword>
<keyword evidence="5" id="KW-0573">Peptidoglycan synthesis</keyword>
<protein>
    <submittedName>
        <fullName evidence="9">Murein biosynthesis integral membrane protein MurJ</fullName>
    </submittedName>
</protein>
<evidence type="ECO:0000256" key="8">
    <source>
        <dbReference type="SAM" id="Phobius"/>
    </source>
</evidence>
<dbReference type="GO" id="GO:0009252">
    <property type="term" value="P:peptidoglycan biosynthetic process"/>
    <property type="evidence" value="ECO:0007669"/>
    <property type="project" value="UniProtKB-KW"/>
</dbReference>
<proteinExistence type="predicted"/>
<dbReference type="PANTHER" id="PTHR47019">
    <property type="entry name" value="LIPID II FLIPPASE MURJ"/>
    <property type="match status" value="1"/>
</dbReference>
<dbReference type="Pfam" id="PF03023">
    <property type="entry name" value="MurJ"/>
    <property type="match status" value="1"/>
</dbReference>
<feature type="transmembrane region" description="Helical" evidence="8">
    <location>
        <begin position="163"/>
        <end position="183"/>
    </location>
</feature>
<dbReference type="GO" id="GO:0005886">
    <property type="term" value="C:plasma membrane"/>
    <property type="evidence" value="ECO:0007669"/>
    <property type="project" value="UniProtKB-SubCell"/>
</dbReference>
<name>A0A8J6NJS6_9CHLR</name>
<dbReference type="AlphaFoldDB" id="A0A8J6NJS6"/>
<feature type="transmembrane region" description="Helical" evidence="8">
    <location>
        <begin position="54"/>
        <end position="73"/>
    </location>
</feature>
<dbReference type="PRINTS" id="PR01806">
    <property type="entry name" value="VIRFACTRMVIN"/>
</dbReference>
<dbReference type="PANTHER" id="PTHR47019:SF1">
    <property type="entry name" value="LIPID II FLIPPASE MURJ"/>
    <property type="match status" value="1"/>
</dbReference>
<feature type="transmembrane region" description="Helical" evidence="8">
    <location>
        <begin position="327"/>
        <end position="350"/>
    </location>
</feature>
<evidence type="ECO:0000256" key="7">
    <source>
        <dbReference type="ARBA" id="ARBA00023136"/>
    </source>
</evidence>